<organism evidence="2 3">
    <name type="scientific">Nocardioides plantarum</name>
    <dbReference type="NCBI Taxonomy" id="29299"/>
    <lineage>
        <taxon>Bacteria</taxon>
        <taxon>Bacillati</taxon>
        <taxon>Actinomycetota</taxon>
        <taxon>Actinomycetes</taxon>
        <taxon>Propionibacteriales</taxon>
        <taxon>Nocardioidaceae</taxon>
        <taxon>Nocardioides</taxon>
    </lineage>
</organism>
<dbReference type="Proteomes" id="UP001589750">
    <property type="component" value="Unassembled WGS sequence"/>
</dbReference>
<gene>
    <name evidence="2" type="ORF">ACFFRI_16690</name>
</gene>
<reference evidence="2 3" key="1">
    <citation type="submission" date="2024-09" db="EMBL/GenBank/DDBJ databases">
        <authorList>
            <person name="Sun Q."/>
            <person name="Mori K."/>
        </authorList>
    </citation>
    <scope>NUCLEOTIDE SEQUENCE [LARGE SCALE GENOMIC DNA]</scope>
    <source>
        <strain evidence="2 3">JCM 9626</strain>
    </source>
</reference>
<sequence length="315" mass="35923">MDPALLQICDRYGVFLRREAEALGYHDHAISALVKSGEWRRVRHGAYRDGATWDEMTKEQHYAVRCRAAVRQARTKVVLSHKSSANEWAAPLWDVDLTYVDLTRRDERSGRKEAGISQHCGTILDGEVEDRDGLFVMSATRTALEVTTLLDVEHSLVVIDDLLHRTLTDPERLATRYALMNDWPETLHTDLILRLADARAESVGETRLRYLCWAQRLPAPEVNYEVRDESGRVVARVDLAWPSLGVFVEFDGEIKYGRLLGDGESAKDVVVREQRREEMICRLTGWVCVRVVWADLARPRQTADRIRAKFVPAAA</sequence>
<dbReference type="EMBL" id="JBHMDG010000024">
    <property type="protein sequence ID" value="MFB9314697.1"/>
    <property type="molecule type" value="Genomic_DNA"/>
</dbReference>
<protein>
    <submittedName>
        <fullName evidence="2">Type IV toxin-antitoxin system AbiEi family antitoxin domain-containing protein</fullName>
    </submittedName>
</protein>
<proteinExistence type="predicted"/>
<evidence type="ECO:0000313" key="2">
    <source>
        <dbReference type="EMBL" id="MFB9314697.1"/>
    </source>
</evidence>
<comment type="caution">
    <text evidence="2">The sequence shown here is derived from an EMBL/GenBank/DDBJ whole genome shotgun (WGS) entry which is preliminary data.</text>
</comment>
<evidence type="ECO:0000259" key="1">
    <source>
        <dbReference type="Pfam" id="PF13338"/>
    </source>
</evidence>
<name>A0ABV5KD89_9ACTN</name>
<feature type="domain" description="AbiEi antitoxin N-terminal" evidence="1">
    <location>
        <begin position="10"/>
        <end position="48"/>
    </location>
</feature>
<dbReference type="Pfam" id="PF13338">
    <property type="entry name" value="AbiEi_4"/>
    <property type="match status" value="1"/>
</dbReference>
<keyword evidence="3" id="KW-1185">Reference proteome</keyword>
<dbReference type="InterPro" id="IPR025159">
    <property type="entry name" value="AbiEi_N"/>
</dbReference>
<accession>A0ABV5KD89</accession>
<evidence type="ECO:0000313" key="3">
    <source>
        <dbReference type="Proteomes" id="UP001589750"/>
    </source>
</evidence>
<dbReference type="RefSeq" id="WP_140010591.1">
    <property type="nucleotide sequence ID" value="NZ_JBHMDG010000024.1"/>
</dbReference>